<dbReference type="AlphaFoldDB" id="A0A0F9H5E9"/>
<accession>A0A0F9H5E9</accession>
<dbReference type="EMBL" id="LAZR01016029">
    <property type="protein sequence ID" value="KKM06294.1"/>
    <property type="molecule type" value="Genomic_DNA"/>
</dbReference>
<evidence type="ECO:0000313" key="1">
    <source>
        <dbReference type="EMBL" id="KKM06294.1"/>
    </source>
</evidence>
<sequence length="121" mass="14265">MVLGFKKQFPDLIMKEIKIHSIREDTHRRWYKGRKIHFATGSRTKNYNKFRDGECKGVQAVAILWKSGVPVVYIGEAAFPSTANQVALLAKNDGFESTEDFFKWFNKEFRGWIIHWTDFKY</sequence>
<reference evidence="1" key="1">
    <citation type="journal article" date="2015" name="Nature">
        <title>Complex archaea that bridge the gap between prokaryotes and eukaryotes.</title>
        <authorList>
            <person name="Spang A."/>
            <person name="Saw J.H."/>
            <person name="Jorgensen S.L."/>
            <person name="Zaremba-Niedzwiedzka K."/>
            <person name="Martijn J."/>
            <person name="Lind A.E."/>
            <person name="van Eijk R."/>
            <person name="Schleper C."/>
            <person name="Guy L."/>
            <person name="Ettema T.J."/>
        </authorList>
    </citation>
    <scope>NUCLEOTIDE SEQUENCE</scope>
</reference>
<proteinExistence type="predicted"/>
<gene>
    <name evidence="1" type="ORF">LCGC14_1745450</name>
</gene>
<comment type="caution">
    <text evidence="1">The sequence shown here is derived from an EMBL/GenBank/DDBJ whole genome shotgun (WGS) entry which is preliminary data.</text>
</comment>
<organism evidence="1">
    <name type="scientific">marine sediment metagenome</name>
    <dbReference type="NCBI Taxonomy" id="412755"/>
    <lineage>
        <taxon>unclassified sequences</taxon>
        <taxon>metagenomes</taxon>
        <taxon>ecological metagenomes</taxon>
    </lineage>
</organism>
<protein>
    <submittedName>
        <fullName evidence="1">Uncharacterized protein</fullName>
    </submittedName>
</protein>
<name>A0A0F9H5E9_9ZZZZ</name>